<sequence>MFTVSSHFTSENTEGFTNSNYFTDIFKFSEEFTDKNDQFSKTFDIDQTETDNSNIESISMTPLYSQKITFSMSFLLTYIQKRSVSFSLSFTASNLYSISYNFDHETYEFVILQSFYLSHYPYIIYYMSPSYTMTYFQLYLINKKVISKEQLVGIVCGSTSVFFLIVGITICAVRKSVRGRFIYDIILSDTSNDIIPENNRVLSKDDDVETSIKSEDEDDFDFWL</sequence>
<proteinExistence type="predicted"/>
<feature type="transmembrane region" description="Helical" evidence="1">
    <location>
        <begin position="151"/>
        <end position="173"/>
    </location>
</feature>
<keyword evidence="3" id="KW-1185">Reference proteome</keyword>
<keyword evidence="1" id="KW-0472">Membrane</keyword>
<evidence type="ECO:0000313" key="2">
    <source>
        <dbReference type="EMBL" id="KAK8883966.1"/>
    </source>
</evidence>
<organism evidence="2 3">
    <name type="scientific">Tritrichomonas musculus</name>
    <dbReference type="NCBI Taxonomy" id="1915356"/>
    <lineage>
        <taxon>Eukaryota</taxon>
        <taxon>Metamonada</taxon>
        <taxon>Parabasalia</taxon>
        <taxon>Tritrichomonadida</taxon>
        <taxon>Tritrichomonadidae</taxon>
        <taxon>Tritrichomonas</taxon>
    </lineage>
</organism>
<gene>
    <name evidence="2" type="ORF">M9Y10_043068</name>
</gene>
<keyword evidence="1" id="KW-0812">Transmembrane</keyword>
<protein>
    <submittedName>
        <fullName evidence="2">Uncharacterized protein</fullName>
    </submittedName>
</protein>
<evidence type="ECO:0000256" key="1">
    <source>
        <dbReference type="SAM" id="Phobius"/>
    </source>
</evidence>
<reference evidence="2 3" key="1">
    <citation type="submission" date="2024-04" db="EMBL/GenBank/DDBJ databases">
        <title>Tritrichomonas musculus Genome.</title>
        <authorList>
            <person name="Alves-Ferreira E."/>
            <person name="Grigg M."/>
            <person name="Lorenzi H."/>
            <person name="Galac M."/>
        </authorList>
    </citation>
    <scope>NUCLEOTIDE SEQUENCE [LARGE SCALE GENOMIC DNA]</scope>
    <source>
        <strain evidence="2 3">EAF2021</strain>
    </source>
</reference>
<comment type="caution">
    <text evidence="2">The sequence shown here is derived from an EMBL/GenBank/DDBJ whole genome shotgun (WGS) entry which is preliminary data.</text>
</comment>
<dbReference type="EMBL" id="JAPFFF010000008">
    <property type="protein sequence ID" value="KAK8883966.1"/>
    <property type="molecule type" value="Genomic_DNA"/>
</dbReference>
<evidence type="ECO:0000313" key="3">
    <source>
        <dbReference type="Proteomes" id="UP001470230"/>
    </source>
</evidence>
<name>A0ABR2JZ03_9EUKA</name>
<accession>A0ABR2JZ03</accession>
<keyword evidence="1" id="KW-1133">Transmembrane helix</keyword>
<dbReference type="Proteomes" id="UP001470230">
    <property type="component" value="Unassembled WGS sequence"/>
</dbReference>